<evidence type="ECO:0000313" key="2">
    <source>
        <dbReference type="Proteomes" id="UP001288944"/>
    </source>
</evidence>
<organism evidence="1 2">
    <name type="scientific">Clostridium perfringens</name>
    <dbReference type="NCBI Taxonomy" id="1502"/>
    <lineage>
        <taxon>Bacteria</taxon>
        <taxon>Bacillati</taxon>
        <taxon>Bacillota</taxon>
        <taxon>Clostridia</taxon>
        <taxon>Eubacteriales</taxon>
        <taxon>Clostridiaceae</taxon>
        <taxon>Clostridium</taxon>
    </lineage>
</organism>
<proteinExistence type="predicted"/>
<comment type="caution">
    <text evidence="1">The sequence shown here is derived from an EMBL/GenBank/DDBJ whole genome shotgun (WGS) entry which is preliminary data.</text>
</comment>
<reference evidence="1" key="1">
    <citation type="submission" date="2019-11" db="EMBL/GenBank/DDBJ databases">
        <title>Characterization of Clostridium perfringens isolates from swine manure treated agricultural soils.</title>
        <authorList>
            <person name="Wushke S.T."/>
        </authorList>
    </citation>
    <scope>NUCLEOTIDE SEQUENCE</scope>
    <source>
        <strain evidence="1">X62</strain>
    </source>
</reference>
<gene>
    <name evidence="1" type="ORF">GNF83_14095</name>
</gene>
<name>A0AAW9KHU1_CLOPF</name>
<dbReference type="Proteomes" id="UP001288944">
    <property type="component" value="Unassembled WGS sequence"/>
</dbReference>
<dbReference type="EMBL" id="WNUR01000073">
    <property type="protein sequence ID" value="MDZ7542329.1"/>
    <property type="molecule type" value="Genomic_DNA"/>
</dbReference>
<evidence type="ECO:0000313" key="1">
    <source>
        <dbReference type="EMBL" id="MDZ7542329.1"/>
    </source>
</evidence>
<dbReference type="RefSeq" id="WP_316346357.1">
    <property type="nucleotide sequence ID" value="NZ_JBCAOF010000021.1"/>
</dbReference>
<accession>A0AAW9KHU1</accession>
<dbReference type="AlphaFoldDB" id="A0AAW9KHU1"/>
<sequence>MKEFANVNLDVKNDYPIDINDDFKKGYFIFVSDEQDFDLTLDKGDFGITYFNEKLACPSPLDMIKWLSVNGGIFEEDGISKFYHVVHCTIYEDYIEDLIYLTTYGGVMSSGCI</sequence>
<protein>
    <submittedName>
        <fullName evidence="1">Uncharacterized protein</fullName>
    </submittedName>
</protein>